<evidence type="ECO:0000256" key="2">
    <source>
        <dbReference type="ARBA" id="ARBA00007639"/>
    </source>
</evidence>
<comment type="similarity">
    <text evidence="2">Belongs to the bacterial solute-binding protein 2 family.</text>
</comment>
<accession>A0A4Q5KEJ1</accession>
<dbReference type="EMBL" id="SEZJ01000018">
    <property type="protein sequence ID" value="RYU44457.1"/>
    <property type="molecule type" value="Genomic_DNA"/>
</dbReference>
<dbReference type="InterPro" id="IPR028082">
    <property type="entry name" value="Peripla_BP_I"/>
</dbReference>
<dbReference type="Proteomes" id="UP000293465">
    <property type="component" value="Unassembled WGS sequence"/>
</dbReference>
<evidence type="ECO:0000256" key="5">
    <source>
        <dbReference type="SAM" id="SignalP"/>
    </source>
</evidence>
<dbReference type="AlphaFoldDB" id="A0A4Q5KEJ1"/>
<dbReference type="GO" id="GO:0055085">
    <property type="term" value="P:transmembrane transport"/>
    <property type="evidence" value="ECO:0007669"/>
    <property type="project" value="UniProtKB-ARBA"/>
</dbReference>
<dbReference type="GeneID" id="56276672"/>
<sequence>MVTFKAKYCSLLFVLATFLSYSKSVFSDPVLVGYWGYNEYLTKYPKEKALTLSLADTVKEAPIPLSVQQDKPVKISFIYPGEQASDYWKRNLIAFEARLQALNIDYELTPVSTRLNVDFKEQSCSLYNAIEQKSDYLIFTLSTARHRKFIEHVLQNPETKIILQNITTPVKAWHDTQPLLYAGFDHVIGTRLLAKYFQTKFPNGAKYGMLYYSYGYLSTARGDVFVQSMDNNKYTLTSSFYTDATEESAYKATKNIVNDNPDIDFIYASSTDIALGALDALDENMNVQPVLNGWGGGSLELIAIEQGKLDATVMRMNDDIGVAMAEAIKLDLEGKQVPTVYSGDFEMVTSETSTEELEKLKQRAFRYSGVDFEHE</sequence>
<dbReference type="RefSeq" id="WP_130047204.1">
    <property type="nucleotide sequence ID" value="NZ_SEZJ01000018.1"/>
</dbReference>
<evidence type="ECO:0000313" key="7">
    <source>
        <dbReference type="EMBL" id="RYU44457.1"/>
    </source>
</evidence>
<dbReference type="GO" id="GO:0030246">
    <property type="term" value="F:carbohydrate binding"/>
    <property type="evidence" value="ECO:0007669"/>
    <property type="project" value="UniProtKB-ARBA"/>
</dbReference>
<dbReference type="PANTHER" id="PTHR46847:SF1">
    <property type="entry name" value="D-ALLOSE-BINDING PERIPLASMIC PROTEIN-RELATED"/>
    <property type="match status" value="1"/>
</dbReference>
<feature type="chain" id="PRO_5033443994" description="Autoinducer 2-binding periplasmic protein LuxP" evidence="5">
    <location>
        <begin position="28"/>
        <end position="375"/>
    </location>
</feature>
<feature type="signal peptide" evidence="5">
    <location>
        <begin position="1"/>
        <end position="27"/>
    </location>
</feature>
<dbReference type="SUPFAM" id="SSF53822">
    <property type="entry name" value="Periplasmic binding protein-like I"/>
    <property type="match status" value="1"/>
</dbReference>
<name>A0A4Q5KEJ1_9GAMM</name>
<reference evidence="9 10" key="1">
    <citation type="submission" date="2019-02" db="EMBL/GenBank/DDBJ databases">
        <title>Genome sequences of Aliivibrio finisterrensis strains from farmed Atlantic salmon.</title>
        <authorList>
            <person name="Bowman J.P."/>
        </authorList>
    </citation>
    <scope>NUCLEOTIDE SEQUENCE [LARGE SCALE GENOMIC DNA]</scope>
    <source>
        <strain evidence="7 9">A32</strain>
        <strain evidence="8 10">A46</strain>
    </source>
</reference>
<evidence type="ECO:0000259" key="6">
    <source>
        <dbReference type="Pfam" id="PF13407"/>
    </source>
</evidence>
<evidence type="ECO:0000313" key="10">
    <source>
        <dbReference type="Proteomes" id="UP000294063"/>
    </source>
</evidence>
<dbReference type="EMBL" id="SEZK01000005">
    <property type="protein sequence ID" value="RYU53038.1"/>
    <property type="molecule type" value="Genomic_DNA"/>
</dbReference>
<dbReference type="Pfam" id="PF13407">
    <property type="entry name" value="Peripla_BP_4"/>
    <property type="match status" value="1"/>
</dbReference>
<comment type="caution">
    <text evidence="7">The sequence shown here is derived from an EMBL/GenBank/DDBJ whole genome shotgun (WGS) entry which is preliminary data.</text>
</comment>
<feature type="domain" description="Periplasmic binding protein" evidence="6">
    <location>
        <begin position="77"/>
        <end position="335"/>
    </location>
</feature>
<dbReference type="InterPro" id="IPR025997">
    <property type="entry name" value="SBP_2_dom"/>
</dbReference>
<evidence type="ECO:0000256" key="4">
    <source>
        <dbReference type="ARBA" id="ARBA00022729"/>
    </source>
</evidence>
<dbReference type="GO" id="GO:0030313">
    <property type="term" value="C:cell envelope"/>
    <property type="evidence" value="ECO:0007669"/>
    <property type="project" value="UniProtKB-SubCell"/>
</dbReference>
<proteinExistence type="inferred from homology"/>
<protein>
    <recommendedName>
        <fullName evidence="3">Autoinducer 2-binding periplasmic protein LuxP</fullName>
    </recommendedName>
</protein>
<gene>
    <name evidence="7" type="ORF">ERW49_16490</name>
    <name evidence="8" type="ORF">ERW57_04675</name>
</gene>
<comment type="subcellular location">
    <subcellularLocation>
        <location evidence="1">Cell envelope</location>
    </subcellularLocation>
</comment>
<organism evidence="7 9">
    <name type="scientific">Aliivibrio finisterrensis</name>
    <dbReference type="NCBI Taxonomy" id="511998"/>
    <lineage>
        <taxon>Bacteria</taxon>
        <taxon>Pseudomonadati</taxon>
        <taxon>Pseudomonadota</taxon>
        <taxon>Gammaproteobacteria</taxon>
        <taxon>Vibrionales</taxon>
        <taxon>Vibrionaceae</taxon>
        <taxon>Aliivibrio</taxon>
    </lineage>
</organism>
<dbReference type="Gene3D" id="3.40.50.2300">
    <property type="match status" value="2"/>
</dbReference>
<evidence type="ECO:0000256" key="3">
    <source>
        <dbReference type="ARBA" id="ARBA00022181"/>
    </source>
</evidence>
<keyword evidence="4 5" id="KW-0732">Signal</keyword>
<evidence type="ECO:0000256" key="1">
    <source>
        <dbReference type="ARBA" id="ARBA00004196"/>
    </source>
</evidence>
<dbReference type="OrthoDB" id="9784024at2"/>
<dbReference type="Proteomes" id="UP000294063">
    <property type="component" value="Unassembled WGS sequence"/>
</dbReference>
<evidence type="ECO:0000313" key="9">
    <source>
        <dbReference type="Proteomes" id="UP000293465"/>
    </source>
</evidence>
<dbReference type="PANTHER" id="PTHR46847">
    <property type="entry name" value="D-ALLOSE-BINDING PERIPLASMIC PROTEIN-RELATED"/>
    <property type="match status" value="1"/>
</dbReference>
<evidence type="ECO:0000313" key="8">
    <source>
        <dbReference type="EMBL" id="RYU53038.1"/>
    </source>
</evidence>